<comment type="catalytic activity">
    <reaction evidence="9">
        <text>hydrogencarbonate + H(+) = CO2 + H2O</text>
        <dbReference type="Rhea" id="RHEA:10748"/>
        <dbReference type="ChEBI" id="CHEBI:15377"/>
        <dbReference type="ChEBI" id="CHEBI:15378"/>
        <dbReference type="ChEBI" id="CHEBI:16526"/>
        <dbReference type="ChEBI" id="CHEBI:17544"/>
        <dbReference type="EC" id="4.2.1.1"/>
    </reaction>
</comment>
<dbReference type="InterPro" id="IPR029055">
    <property type="entry name" value="Ntn_hydrolases_N"/>
</dbReference>
<evidence type="ECO:0000256" key="8">
    <source>
        <dbReference type="ARBA" id="ARBA00031969"/>
    </source>
</evidence>
<dbReference type="SUPFAM" id="SSF53056">
    <property type="entry name" value="beta-carbonic anhydrase, cab"/>
    <property type="match status" value="1"/>
</dbReference>
<feature type="binding site" evidence="10">
    <location>
        <position position="117"/>
    </location>
    <ligand>
        <name>Zn(2+)</name>
        <dbReference type="ChEBI" id="CHEBI:29105"/>
    </ligand>
</feature>
<dbReference type="GO" id="GO:0034599">
    <property type="term" value="P:cellular response to oxidative stress"/>
    <property type="evidence" value="ECO:0007669"/>
    <property type="project" value="TreeGrafter"/>
</dbReference>
<feature type="compositionally biased region" description="Low complexity" evidence="12">
    <location>
        <begin position="44"/>
        <end position="54"/>
    </location>
</feature>
<evidence type="ECO:0000256" key="7">
    <source>
        <dbReference type="ARBA" id="ARBA00023239"/>
    </source>
</evidence>
<feature type="region of interest" description="Disordered" evidence="12">
    <location>
        <begin position="603"/>
        <end position="628"/>
    </location>
</feature>
<dbReference type="InterPro" id="IPR001353">
    <property type="entry name" value="Proteasome_sua/b"/>
</dbReference>
<dbReference type="PANTHER" id="PTHR11002">
    <property type="entry name" value="CARBONIC ANHYDRASE"/>
    <property type="match status" value="1"/>
</dbReference>
<dbReference type="CDD" id="cd03751">
    <property type="entry name" value="proteasome_alpha_type_3"/>
    <property type="match status" value="1"/>
</dbReference>
<comment type="similarity">
    <text evidence="1">Belongs to the beta-class carbonic anhydrase family.</text>
</comment>
<comment type="cofactor">
    <cofactor evidence="10">
        <name>Zn(2+)</name>
        <dbReference type="ChEBI" id="CHEBI:29105"/>
    </cofactor>
    <text evidence="10">Binds 1 zinc ion per subunit.</text>
</comment>
<dbReference type="HOGENOM" id="CLU_435583_0_0_1"/>
<dbReference type="GO" id="GO:0071244">
    <property type="term" value="P:cellular response to carbon dioxide"/>
    <property type="evidence" value="ECO:0007669"/>
    <property type="project" value="TreeGrafter"/>
</dbReference>
<dbReference type="PANTHER" id="PTHR11002:SF51">
    <property type="entry name" value="CARBONIC ANHYDRASE"/>
    <property type="match status" value="1"/>
</dbReference>
<dbReference type="EMBL" id="KI440846">
    <property type="protein sequence ID" value="ERS98597.1"/>
    <property type="molecule type" value="Genomic_DNA"/>
</dbReference>
<dbReference type="eggNOG" id="KOG1578">
    <property type="taxonomic scope" value="Eukaryota"/>
</dbReference>
<evidence type="ECO:0000313" key="15">
    <source>
        <dbReference type="Proteomes" id="UP000018087"/>
    </source>
</evidence>
<evidence type="ECO:0000256" key="6">
    <source>
        <dbReference type="ARBA" id="ARBA00022942"/>
    </source>
</evidence>
<feature type="binding site" evidence="10">
    <location>
        <position position="174"/>
    </location>
    <ligand>
        <name>Zn(2+)</name>
        <dbReference type="ChEBI" id="CHEBI:29105"/>
    </ligand>
</feature>
<evidence type="ECO:0000259" key="13">
    <source>
        <dbReference type="PROSITE" id="PS00388"/>
    </source>
</evidence>
<keyword evidence="15" id="KW-1185">Reference proteome</keyword>
<keyword evidence="7" id="KW-0456">Lyase</keyword>
<dbReference type="OrthoDB" id="10248475at2759"/>
<dbReference type="SUPFAM" id="SSF56235">
    <property type="entry name" value="N-terminal nucleophile aminohydrolases (Ntn hydrolases)"/>
    <property type="match status" value="1"/>
</dbReference>
<dbReference type="InterPro" id="IPR023332">
    <property type="entry name" value="Proteasome_alpha-type"/>
</dbReference>
<dbReference type="STRING" id="1391915.U7PSL7"/>
<keyword evidence="4 10" id="KW-0479">Metal-binding</keyword>
<protein>
    <recommendedName>
        <fullName evidence="3">Carbonic anhydrase</fullName>
        <ecNumber evidence="2">4.2.1.1</ecNumber>
    </recommendedName>
    <alternativeName>
        <fullName evidence="8">Carbonate dehydratase</fullName>
    </alternativeName>
</protein>
<dbReference type="GO" id="GO:0008270">
    <property type="term" value="F:zinc ion binding"/>
    <property type="evidence" value="ECO:0007669"/>
    <property type="project" value="InterPro"/>
</dbReference>
<name>U7PSL7_SPOS1</name>
<dbReference type="Gene3D" id="3.40.1050.10">
    <property type="entry name" value="Carbonic anhydrase"/>
    <property type="match status" value="1"/>
</dbReference>
<dbReference type="Pfam" id="PF00227">
    <property type="entry name" value="Proteasome"/>
    <property type="match status" value="2"/>
</dbReference>
<evidence type="ECO:0000256" key="5">
    <source>
        <dbReference type="ARBA" id="ARBA00022833"/>
    </source>
</evidence>
<reference evidence="15" key="1">
    <citation type="journal article" date="2014" name="Genome Announc.">
        <title>Genome sequence of the pathogenic fungus Sporothrix schenckii (ATCC 58251).</title>
        <authorList>
            <person name="Cuomo C.A."/>
            <person name="Rodriguez-Del Valle N."/>
            <person name="Perez-Sanchez L."/>
            <person name="Abouelleil A."/>
            <person name="Goldberg J."/>
            <person name="Young S."/>
            <person name="Zeng Q."/>
            <person name="Birren B.W."/>
        </authorList>
    </citation>
    <scope>NUCLEOTIDE SEQUENCE [LARGE SCALE GENOMIC DNA]</scope>
    <source>
        <strain evidence="15">ATCC 58251 / de Perez 2211183</strain>
    </source>
</reference>
<feature type="domain" description="Proteasome alpha-type subunits" evidence="13">
    <location>
        <begin position="337"/>
        <end position="359"/>
    </location>
</feature>
<feature type="binding site" evidence="10">
    <location>
        <position position="171"/>
    </location>
    <ligand>
        <name>Zn(2+)</name>
        <dbReference type="ChEBI" id="CHEBI:29105"/>
    </ligand>
</feature>
<dbReference type="InterPro" id="IPR036874">
    <property type="entry name" value="Carbonic_anhydrase_sf"/>
</dbReference>
<organism evidence="14 15">
    <name type="scientific">Sporothrix schenckii (strain ATCC 58251 / de Perez 2211183)</name>
    <name type="common">Rose-picker's disease fungus</name>
    <dbReference type="NCBI Taxonomy" id="1391915"/>
    <lineage>
        <taxon>Eukaryota</taxon>
        <taxon>Fungi</taxon>
        <taxon>Dikarya</taxon>
        <taxon>Ascomycota</taxon>
        <taxon>Pezizomycotina</taxon>
        <taxon>Sordariomycetes</taxon>
        <taxon>Sordariomycetidae</taxon>
        <taxon>Ophiostomatales</taxon>
        <taxon>Ophiostomataceae</taxon>
        <taxon>Sporothrix</taxon>
    </lineage>
</organism>
<dbReference type="InterPro" id="IPR000426">
    <property type="entry name" value="Proteasome_asu_N"/>
</dbReference>
<sequence length="628" mass="68561">MPPLLQRPIFLRSLLSSSSLPVTRVVRPSLRLFAPLAAPSRTASSSFATSSANSHRGSDPWNKMAPGDVSKYLQQTHDRVFESNRAWAAQKRSEDPAFFEKLAAGQNPEYLWIGCSDSRIPAEQITGLGPGEAFVHRNIANLVCNIDVNVMSVVNYAVDHLHVKHIVVCGHYGCGGIKAAMTAKDLGLLNPWLRNIRDVYRLHEAELDAIAGETARYNRLVELNVLEQCRNIIKTAAVQKMYAKNGFPIVHGWVFDFHDGLLKDLNVDFKQILADIQKIYNLTEELLTLSTKRTLSQTSAARSGGKISLQSRASAIAIDNPVRYIALQSLTSIGTGYDLANSIFSPDGRNFQVEYAIKAVENGGTSVGIRCRDGVVLAVEKIVGSKLLKPGANRRIATIDRHLGMAFSGMTPDGRHLVDRAREEARSWRETFKAPIATSELASRVGGFLQAYTLYQSVRPFGVTAILAGFDSDKDQPVDGEVGSGPKVGAGGRAAGKTYGGPALYMLEPSGLYWGYYGAATGKGRQAAKAELEKLDLAGDGEEGGISLEQGVKEAARIIYVAHDDNKDKEFELEMTWISTVEGPTGGRHVEVPRALRLEAERLAKASLEGDDDDDEKKDDDKMDEDDE</sequence>
<feature type="binding site" evidence="10">
    <location>
        <position position="115"/>
    </location>
    <ligand>
        <name>Zn(2+)</name>
        <dbReference type="ChEBI" id="CHEBI:29105"/>
    </ligand>
</feature>
<dbReference type="eggNOG" id="KOG0184">
    <property type="taxonomic scope" value="Eukaryota"/>
</dbReference>
<dbReference type="Pfam" id="PF10584">
    <property type="entry name" value="Proteasome_A_N"/>
    <property type="match status" value="1"/>
</dbReference>
<evidence type="ECO:0000313" key="14">
    <source>
        <dbReference type="EMBL" id="ERS98597.1"/>
    </source>
</evidence>
<dbReference type="PROSITE" id="PS00388">
    <property type="entry name" value="PROTEASOME_ALPHA_1"/>
    <property type="match status" value="1"/>
</dbReference>
<evidence type="ECO:0000256" key="4">
    <source>
        <dbReference type="ARBA" id="ARBA00022723"/>
    </source>
</evidence>
<dbReference type="AlphaFoldDB" id="U7PSL7"/>
<dbReference type="EC" id="4.2.1.1" evidence="2"/>
<dbReference type="InterPro" id="IPR015892">
    <property type="entry name" value="Carbonic_anhydrase_CS"/>
</dbReference>
<dbReference type="PROSITE" id="PS00704">
    <property type="entry name" value="PROK_CO2_ANHYDRASE_1"/>
    <property type="match status" value="1"/>
</dbReference>
<evidence type="ECO:0000256" key="9">
    <source>
        <dbReference type="ARBA" id="ARBA00048348"/>
    </source>
</evidence>
<keyword evidence="6 11" id="KW-0647">Proteasome</keyword>
<dbReference type="SMART" id="SM00948">
    <property type="entry name" value="Proteasome_A_N"/>
    <property type="match status" value="1"/>
</dbReference>
<proteinExistence type="inferred from homology"/>
<dbReference type="FunFam" id="3.40.1050.10:FF:000001">
    <property type="entry name" value="Carbonic anhydrase"/>
    <property type="match status" value="1"/>
</dbReference>
<dbReference type="GO" id="GO:0004089">
    <property type="term" value="F:carbonate dehydratase activity"/>
    <property type="evidence" value="ECO:0007669"/>
    <property type="project" value="UniProtKB-EC"/>
</dbReference>
<feature type="region of interest" description="Disordered" evidence="12">
    <location>
        <begin position="44"/>
        <end position="64"/>
    </location>
</feature>
<dbReference type="GO" id="GO:0006511">
    <property type="term" value="P:ubiquitin-dependent protein catabolic process"/>
    <property type="evidence" value="ECO:0007669"/>
    <property type="project" value="InterPro"/>
</dbReference>
<dbReference type="GO" id="GO:0005737">
    <property type="term" value="C:cytoplasm"/>
    <property type="evidence" value="ECO:0007669"/>
    <property type="project" value="TreeGrafter"/>
</dbReference>
<dbReference type="GO" id="GO:0015976">
    <property type="term" value="P:carbon utilization"/>
    <property type="evidence" value="ECO:0007669"/>
    <property type="project" value="InterPro"/>
</dbReference>
<dbReference type="GO" id="GO:0019773">
    <property type="term" value="C:proteasome core complex, alpha-subunit complex"/>
    <property type="evidence" value="ECO:0007669"/>
    <property type="project" value="UniProtKB-UniRule"/>
</dbReference>
<gene>
    <name evidence="14" type="ORF">HMPREF1624_05384</name>
</gene>
<dbReference type="Proteomes" id="UP000018087">
    <property type="component" value="Unassembled WGS sequence"/>
</dbReference>
<evidence type="ECO:0000256" key="12">
    <source>
        <dbReference type="SAM" id="MobiDB-lite"/>
    </source>
</evidence>
<feature type="compositionally biased region" description="Acidic residues" evidence="12">
    <location>
        <begin position="609"/>
        <end position="628"/>
    </location>
</feature>
<dbReference type="PROSITE" id="PS51475">
    <property type="entry name" value="PROTEASOME_ALPHA_2"/>
    <property type="match status" value="1"/>
</dbReference>
<dbReference type="SMART" id="SM00947">
    <property type="entry name" value="Pro_CA"/>
    <property type="match status" value="1"/>
</dbReference>
<dbReference type="Pfam" id="PF00484">
    <property type="entry name" value="Pro_CA"/>
    <property type="match status" value="1"/>
</dbReference>
<evidence type="ECO:0000256" key="10">
    <source>
        <dbReference type="PIRSR" id="PIRSR601765-1"/>
    </source>
</evidence>
<evidence type="ECO:0000256" key="11">
    <source>
        <dbReference type="PROSITE-ProRule" id="PRU00808"/>
    </source>
</evidence>
<evidence type="ECO:0000256" key="1">
    <source>
        <dbReference type="ARBA" id="ARBA00006217"/>
    </source>
</evidence>
<accession>U7PSL7</accession>
<evidence type="ECO:0000256" key="2">
    <source>
        <dbReference type="ARBA" id="ARBA00012925"/>
    </source>
</evidence>
<comment type="similarity">
    <text evidence="11">Belongs to the peptidase T1A family.</text>
</comment>
<evidence type="ECO:0000256" key="3">
    <source>
        <dbReference type="ARBA" id="ARBA00014628"/>
    </source>
</evidence>
<keyword evidence="5 10" id="KW-0862">Zinc</keyword>
<dbReference type="CDD" id="cd00883">
    <property type="entry name" value="beta_CA_cladeA"/>
    <property type="match status" value="1"/>
</dbReference>
<dbReference type="InterPro" id="IPR001765">
    <property type="entry name" value="Carbonic_anhydrase"/>
</dbReference>
<dbReference type="Gene3D" id="3.60.20.10">
    <property type="entry name" value="Glutamine Phosphoribosylpyrophosphate, subunit 1, domain 1"/>
    <property type="match status" value="1"/>
</dbReference>